<comment type="caution">
    <text evidence="7">The sequence shown here is derived from an EMBL/GenBank/DDBJ whole genome shotgun (WGS) entry which is preliminary data.</text>
</comment>
<feature type="transmembrane region" description="Helical" evidence="6">
    <location>
        <begin position="321"/>
        <end position="343"/>
    </location>
</feature>
<comment type="subcellular location">
    <subcellularLocation>
        <location evidence="1">Membrane</location>
        <topology evidence="1">Multi-pass membrane protein</topology>
    </subcellularLocation>
</comment>
<dbReference type="Proteomes" id="UP000317371">
    <property type="component" value="Unassembled WGS sequence"/>
</dbReference>
<dbReference type="PANTHER" id="PTHR30474">
    <property type="entry name" value="CELL CYCLE PROTEIN"/>
    <property type="match status" value="1"/>
</dbReference>
<feature type="transmembrane region" description="Helical" evidence="6">
    <location>
        <begin position="289"/>
        <end position="309"/>
    </location>
</feature>
<accession>A0A540VCL0</accession>
<dbReference type="InterPro" id="IPR018365">
    <property type="entry name" value="Cell_cycle_FtsW-rel_CS"/>
</dbReference>
<feature type="transmembrane region" description="Helical" evidence="6">
    <location>
        <begin position="101"/>
        <end position="126"/>
    </location>
</feature>
<dbReference type="RefSeq" id="WP_141611842.1">
    <property type="nucleotide sequence ID" value="NZ_VIGC02000032.1"/>
</dbReference>
<proteinExistence type="predicted"/>
<protein>
    <submittedName>
        <fullName evidence="7">Rod shape-determining protein RodA</fullName>
    </submittedName>
</protein>
<dbReference type="GO" id="GO:0032153">
    <property type="term" value="C:cell division site"/>
    <property type="evidence" value="ECO:0007669"/>
    <property type="project" value="TreeGrafter"/>
</dbReference>
<keyword evidence="4 6" id="KW-1133">Transmembrane helix</keyword>
<sequence>MGERQYWRYFDWSLLLAVLALCAIGVAMIYSATYNTVDLSDYWYRQAIFAGVGLVALLIVAMVDYRHLELLAPPAFLIFVALLVAVRLFGVTQGTGSQRWIAVGGTLVQPTEAGKFLLIVFMAWYLSWYHDQLHRLPYLLGALFLLFAPLVLVYLQPDLGMSITYAFIGGVLILVAGIRFWQLGMMAGGMLAALPFMGNTLQGYMLARICIYLDEDGLGMVRRLFDNLPEECINPQAAQAASYNVTQALIAIGSGSWLGRGWAHGSQNQLHFLRVRHTDFIFSVIAEELGLVGAVLVLLLLFFVVWRLLRIADLAQDHFGRLLAAGVASLVFFQTVVNVGMNMGLLPVTGLTLPFISYGGSSLISMLLAIGLAESVVMRHRKIEFQ</sequence>
<dbReference type="PROSITE" id="PS00428">
    <property type="entry name" value="FTSW_RODA_SPOVE"/>
    <property type="match status" value="1"/>
</dbReference>
<evidence type="ECO:0000256" key="6">
    <source>
        <dbReference type="SAM" id="Phobius"/>
    </source>
</evidence>
<evidence type="ECO:0000256" key="3">
    <source>
        <dbReference type="ARBA" id="ARBA00022960"/>
    </source>
</evidence>
<dbReference type="GO" id="GO:0015648">
    <property type="term" value="F:lipid-linked peptidoglycan transporter activity"/>
    <property type="evidence" value="ECO:0007669"/>
    <property type="project" value="TreeGrafter"/>
</dbReference>
<dbReference type="GO" id="GO:0005886">
    <property type="term" value="C:plasma membrane"/>
    <property type="evidence" value="ECO:0007669"/>
    <property type="project" value="TreeGrafter"/>
</dbReference>
<feature type="transmembrane region" description="Helical" evidence="6">
    <location>
        <begin position="12"/>
        <end position="30"/>
    </location>
</feature>
<evidence type="ECO:0000256" key="4">
    <source>
        <dbReference type="ARBA" id="ARBA00022989"/>
    </source>
</evidence>
<dbReference type="OrthoDB" id="9812661at2"/>
<keyword evidence="2 6" id="KW-0812">Transmembrane</keyword>
<feature type="transmembrane region" description="Helical" evidence="6">
    <location>
        <begin position="355"/>
        <end position="377"/>
    </location>
</feature>
<organism evidence="7 8">
    <name type="scientific">Litorilinea aerophila</name>
    <dbReference type="NCBI Taxonomy" id="1204385"/>
    <lineage>
        <taxon>Bacteria</taxon>
        <taxon>Bacillati</taxon>
        <taxon>Chloroflexota</taxon>
        <taxon>Caldilineae</taxon>
        <taxon>Caldilineales</taxon>
        <taxon>Caldilineaceae</taxon>
        <taxon>Litorilinea</taxon>
    </lineage>
</organism>
<feature type="transmembrane region" description="Helical" evidence="6">
    <location>
        <begin position="138"/>
        <end position="156"/>
    </location>
</feature>
<gene>
    <name evidence="7" type="ORF">FKZ61_19500</name>
</gene>
<dbReference type="GO" id="GO:0051301">
    <property type="term" value="P:cell division"/>
    <property type="evidence" value="ECO:0007669"/>
    <property type="project" value="InterPro"/>
</dbReference>
<feature type="transmembrane region" description="Helical" evidence="6">
    <location>
        <begin position="162"/>
        <end position="181"/>
    </location>
</feature>
<dbReference type="Pfam" id="PF01098">
    <property type="entry name" value="FTSW_RODA_SPOVE"/>
    <property type="match status" value="1"/>
</dbReference>
<feature type="transmembrane region" description="Helical" evidence="6">
    <location>
        <begin position="193"/>
        <end position="214"/>
    </location>
</feature>
<dbReference type="InParanoid" id="A0A540VCL0"/>
<feature type="transmembrane region" description="Helical" evidence="6">
    <location>
        <begin position="42"/>
        <end position="63"/>
    </location>
</feature>
<evidence type="ECO:0000256" key="1">
    <source>
        <dbReference type="ARBA" id="ARBA00004141"/>
    </source>
</evidence>
<reference evidence="7 8" key="1">
    <citation type="submission" date="2019-06" db="EMBL/GenBank/DDBJ databases">
        <title>Genome sequence of Litorilinea aerophila BAA-2444.</title>
        <authorList>
            <person name="Maclea K.S."/>
            <person name="Maurais E.G."/>
            <person name="Iannazzi L.C."/>
        </authorList>
    </citation>
    <scope>NUCLEOTIDE SEQUENCE [LARGE SCALE GENOMIC DNA]</scope>
    <source>
        <strain evidence="7 8">ATCC BAA-2444</strain>
    </source>
</reference>
<keyword evidence="8" id="KW-1185">Reference proteome</keyword>
<dbReference type="InterPro" id="IPR001182">
    <property type="entry name" value="FtsW/RodA"/>
</dbReference>
<name>A0A540VCL0_9CHLR</name>
<evidence type="ECO:0000313" key="8">
    <source>
        <dbReference type="Proteomes" id="UP000317371"/>
    </source>
</evidence>
<feature type="transmembrane region" description="Helical" evidence="6">
    <location>
        <begin position="70"/>
        <end position="89"/>
    </location>
</feature>
<dbReference type="GO" id="GO:0008360">
    <property type="term" value="P:regulation of cell shape"/>
    <property type="evidence" value="ECO:0007669"/>
    <property type="project" value="UniProtKB-KW"/>
</dbReference>
<keyword evidence="3" id="KW-0133">Cell shape</keyword>
<evidence type="ECO:0000256" key="5">
    <source>
        <dbReference type="ARBA" id="ARBA00023136"/>
    </source>
</evidence>
<keyword evidence="5 6" id="KW-0472">Membrane</keyword>
<dbReference type="EMBL" id="VIGC01000032">
    <property type="protein sequence ID" value="TQE93813.1"/>
    <property type="molecule type" value="Genomic_DNA"/>
</dbReference>
<evidence type="ECO:0000256" key="2">
    <source>
        <dbReference type="ARBA" id="ARBA00022692"/>
    </source>
</evidence>
<dbReference type="AlphaFoldDB" id="A0A540VCL0"/>
<evidence type="ECO:0000313" key="7">
    <source>
        <dbReference type="EMBL" id="TQE93813.1"/>
    </source>
</evidence>